<organism evidence="4 5">
    <name type="scientific">Mesonia maritima</name>
    <dbReference type="NCBI Taxonomy" id="1793873"/>
    <lineage>
        <taxon>Bacteria</taxon>
        <taxon>Pseudomonadati</taxon>
        <taxon>Bacteroidota</taxon>
        <taxon>Flavobacteriia</taxon>
        <taxon>Flavobacteriales</taxon>
        <taxon>Flavobacteriaceae</taxon>
        <taxon>Mesonia</taxon>
    </lineage>
</organism>
<dbReference type="PANTHER" id="PTHR12558:SF44">
    <property type="entry name" value="TETRATRICOPEPTIDE REPEAT-CONTAINING PROTEIN"/>
    <property type="match status" value="1"/>
</dbReference>
<dbReference type="PANTHER" id="PTHR12558">
    <property type="entry name" value="CELL DIVISION CYCLE 16,23,27"/>
    <property type="match status" value="1"/>
</dbReference>
<evidence type="ECO:0000313" key="5">
    <source>
        <dbReference type="Proteomes" id="UP001257659"/>
    </source>
</evidence>
<dbReference type="Gene3D" id="1.25.40.10">
    <property type="entry name" value="Tetratricopeptide repeat domain"/>
    <property type="match status" value="8"/>
</dbReference>
<sequence>MVQKISFALLFLVVFNFSGFAQESAQYTNDLVEYNRAVKLYNNQQYKAAQKLFKEVKNSEDAKTVESDCAYYIANCAVRLNQPNADELMQEFVQNYPTSTRRNSAYINVANYYFENGDYAYAKKWYAEVDQNSLSKAELQEFYFNNGYAAFKNGQKEEAKKYFNRVRDSQEYGSQAKYYLGFIAYEGDEYDEANQMFEEVKTDGRNNKNLSYFQSDMNFKLGKFEKAIELAKEQLERSNRVERSELNKIIGESYFNLKQYEEAIPYLKEYQGKQGKWNNTDYYQLGYAYYKQGEYQNAISEFNKIIGGQNFVAQNAYYHLAESYVKLDQKQQALNAFKNASEMDFDKKIQEDAALNYAKLSYEIGNNYKSIPEVLTDFLDKYPNSKEKETISALLVDSYITSKNYKKALDLLEGSNQYKDKIVYQKVAYYRGVELYNEGKYQDALAMFNKSLSERNDQTFTAKATFWKAETSYNLEDYQEALIGYKEFKGMSAAKSTSEYKDIDYNIGYAYFKKREYANAVTNFKNYTSTANSKNNKAQLNDAYLRLGDSYFATSDYWTAMESYNEAIKMEGIDSDYAYFQKAISYGFVDKNDRKIEDLKSFLNRYPKSIYRDDALYELGNTYVAENQPEKALGAYQNLVNNVPMSSFVSKALLKQGLIYYNNDQSNEALAKFKKVVADYPNTEEASQAVKTARGIYVDLGRTDEYASWVSTLDFVEVADSDIDNATFEAAEQKFINNNSDAAIKGFKKYLNDFPNGLHALASHFYLAQLQYKNGDKTDAIPHYRYAIEQPRSEFTEQALARLSQILLEKENYQEAIPVLKRLESEADFPQNITFARSNLMKAYYQQENYQQTITYAEKVLADTKIEDDVKSDAQVFIARAAMQTGNEERAKKAYAEVLRIAKGALAAEAQYYDAYFKRKDGNYEVSNKSVQVIAKEYSGYKKFSLKGLLLMSKNYYDLEDPYQATVILENIIKSVSDYPEIVSEAKTELARIKEEEAKTNASVDAEQN</sequence>
<dbReference type="Pfam" id="PF13174">
    <property type="entry name" value="TPR_6"/>
    <property type="match status" value="3"/>
</dbReference>
<feature type="domain" description="Ancillary SecYEG translocon subunit/Cell division coordinator CpoB TPR" evidence="3">
    <location>
        <begin position="726"/>
        <end position="826"/>
    </location>
</feature>
<dbReference type="Pfam" id="PF12895">
    <property type="entry name" value="ANAPC3"/>
    <property type="match status" value="1"/>
</dbReference>
<evidence type="ECO:0000256" key="1">
    <source>
        <dbReference type="PROSITE-ProRule" id="PRU00339"/>
    </source>
</evidence>
<dbReference type="SUPFAM" id="SSF48452">
    <property type="entry name" value="TPR-like"/>
    <property type="match status" value="4"/>
</dbReference>
<feature type="repeat" description="TPR" evidence="1">
    <location>
        <begin position="541"/>
        <end position="574"/>
    </location>
</feature>
<feature type="repeat" description="TPR" evidence="1">
    <location>
        <begin position="650"/>
        <end position="683"/>
    </location>
</feature>
<dbReference type="Pfam" id="PF09976">
    <property type="entry name" value="TPR_21"/>
    <property type="match status" value="1"/>
</dbReference>
<dbReference type="InterPro" id="IPR018704">
    <property type="entry name" value="SecYEG/CpoB_TPR"/>
</dbReference>
<dbReference type="InterPro" id="IPR019734">
    <property type="entry name" value="TPR_rpt"/>
</dbReference>
<evidence type="ECO:0000256" key="2">
    <source>
        <dbReference type="SAM" id="SignalP"/>
    </source>
</evidence>
<dbReference type="Proteomes" id="UP001257659">
    <property type="component" value="Unassembled WGS sequence"/>
</dbReference>
<feature type="repeat" description="TPR" evidence="1">
    <location>
        <begin position="613"/>
        <end position="646"/>
    </location>
</feature>
<feature type="chain" id="PRO_5045881873" evidence="2">
    <location>
        <begin position="22"/>
        <end position="1009"/>
    </location>
</feature>
<keyword evidence="2" id="KW-0732">Signal</keyword>
<dbReference type="RefSeq" id="WP_309728334.1">
    <property type="nucleotide sequence ID" value="NZ_JAVDQA010000005.1"/>
</dbReference>
<dbReference type="PROSITE" id="PS50005">
    <property type="entry name" value="TPR"/>
    <property type="match status" value="5"/>
</dbReference>
<proteinExistence type="predicted"/>
<keyword evidence="1" id="KW-0802">TPR repeat</keyword>
<gene>
    <name evidence="4" type="ORF">GGR31_001851</name>
</gene>
<evidence type="ECO:0000313" key="4">
    <source>
        <dbReference type="EMBL" id="MDR6301200.1"/>
    </source>
</evidence>
<protein>
    <submittedName>
        <fullName evidence="4">Tetratricopeptide (TPR) repeat protein</fullName>
    </submittedName>
</protein>
<dbReference type="InterPro" id="IPR011990">
    <property type="entry name" value="TPR-like_helical_dom_sf"/>
</dbReference>
<accession>A0ABU1K6G9</accession>
<name>A0ABU1K6G9_9FLAO</name>
<feature type="repeat" description="TPR" evidence="1">
    <location>
        <begin position="314"/>
        <end position="347"/>
    </location>
</feature>
<dbReference type="Pfam" id="PF13432">
    <property type="entry name" value="TPR_16"/>
    <property type="match status" value="3"/>
</dbReference>
<dbReference type="Pfam" id="PF13181">
    <property type="entry name" value="TPR_8"/>
    <property type="match status" value="2"/>
</dbReference>
<feature type="signal peptide" evidence="2">
    <location>
        <begin position="1"/>
        <end position="21"/>
    </location>
</feature>
<comment type="caution">
    <text evidence="4">The sequence shown here is derived from an EMBL/GenBank/DDBJ whole genome shotgun (WGS) entry which is preliminary data.</text>
</comment>
<keyword evidence="5" id="KW-1185">Reference proteome</keyword>
<dbReference type="EMBL" id="JAVDQA010000005">
    <property type="protein sequence ID" value="MDR6301200.1"/>
    <property type="molecule type" value="Genomic_DNA"/>
</dbReference>
<evidence type="ECO:0000259" key="3">
    <source>
        <dbReference type="Pfam" id="PF09976"/>
    </source>
</evidence>
<dbReference type="SMART" id="SM00028">
    <property type="entry name" value="TPR"/>
    <property type="match status" value="12"/>
</dbReference>
<feature type="repeat" description="TPR" evidence="1">
    <location>
        <begin position="279"/>
        <end position="312"/>
    </location>
</feature>
<reference evidence="4 5" key="1">
    <citation type="submission" date="2023-07" db="EMBL/GenBank/DDBJ databases">
        <title>Genomic Encyclopedia of Type Strains, Phase IV (KMG-IV): sequencing the most valuable type-strain genomes for metagenomic binning, comparative biology and taxonomic classification.</title>
        <authorList>
            <person name="Goeker M."/>
        </authorList>
    </citation>
    <scope>NUCLEOTIDE SEQUENCE [LARGE SCALE GENOMIC DNA]</scope>
    <source>
        <strain evidence="4 5">DSM 102814</strain>
    </source>
</reference>